<evidence type="ECO:0000313" key="2">
    <source>
        <dbReference type="EMBL" id="CAB4642145.1"/>
    </source>
</evidence>
<dbReference type="EMBL" id="CAEZVQ010000172">
    <property type="protein sequence ID" value="CAB4642145.1"/>
    <property type="molecule type" value="Genomic_DNA"/>
</dbReference>
<dbReference type="AlphaFoldDB" id="A0A6J6K1A2"/>
<keyword evidence="1" id="KW-1133">Transmembrane helix</keyword>
<organism evidence="2">
    <name type="scientific">freshwater metagenome</name>
    <dbReference type="NCBI Taxonomy" id="449393"/>
    <lineage>
        <taxon>unclassified sequences</taxon>
        <taxon>metagenomes</taxon>
        <taxon>ecological metagenomes</taxon>
    </lineage>
</organism>
<sequence>MTIADAVFVDVSIVAELVIVTIFVSYNFDGSTLVKRALRAMVVSERTTPNVSAVEAPVLILVLRADTD</sequence>
<keyword evidence="1" id="KW-0472">Membrane</keyword>
<accession>A0A6J6K1A2</accession>
<reference evidence="2" key="1">
    <citation type="submission" date="2020-05" db="EMBL/GenBank/DDBJ databases">
        <authorList>
            <person name="Chiriac C."/>
            <person name="Salcher M."/>
            <person name="Ghai R."/>
            <person name="Kavagutti S V."/>
        </authorList>
    </citation>
    <scope>NUCLEOTIDE SEQUENCE</scope>
</reference>
<name>A0A6J6K1A2_9ZZZZ</name>
<evidence type="ECO:0000256" key="1">
    <source>
        <dbReference type="SAM" id="Phobius"/>
    </source>
</evidence>
<keyword evidence="1" id="KW-0812">Transmembrane</keyword>
<proteinExistence type="predicted"/>
<feature type="transmembrane region" description="Helical" evidence="1">
    <location>
        <begin position="6"/>
        <end position="26"/>
    </location>
</feature>
<gene>
    <name evidence="2" type="ORF">UFOPK2086_01090</name>
</gene>
<protein>
    <submittedName>
        <fullName evidence="2">Unannotated protein</fullName>
    </submittedName>
</protein>